<dbReference type="InterPro" id="IPR005545">
    <property type="entry name" value="YCII"/>
</dbReference>
<dbReference type="Proteomes" id="UP000262699">
    <property type="component" value="Unassembled WGS sequence"/>
</dbReference>
<feature type="domain" description="YCII-related" evidence="2">
    <location>
        <begin position="18"/>
        <end position="94"/>
    </location>
</feature>
<sequence>MGDAAGAVRRVTHWLLRYRFAPDYLERRGALRTEHLRLAWEAADEGTLILGGAAGDPPDEGLLVFTTRAAAQAFAATDPYVAEGLVLDWTLNPWATVVGALAATPVRA</sequence>
<dbReference type="InterPro" id="IPR051807">
    <property type="entry name" value="Sec-metab_biosynth-assoc"/>
</dbReference>
<comment type="caution">
    <text evidence="3">The sequence shown here is derived from an EMBL/GenBank/DDBJ whole genome shotgun (WGS) entry which is preliminary data.</text>
</comment>
<gene>
    <name evidence="3" type="ORF">DEP91_04165</name>
</gene>
<evidence type="ECO:0000313" key="4">
    <source>
        <dbReference type="Proteomes" id="UP000262699"/>
    </source>
</evidence>
<dbReference type="InterPro" id="IPR011008">
    <property type="entry name" value="Dimeric_a/b-barrel"/>
</dbReference>
<accession>A0A3D0W9F2</accession>
<dbReference type="Gene3D" id="3.30.70.1060">
    <property type="entry name" value="Dimeric alpha+beta barrel"/>
    <property type="match status" value="1"/>
</dbReference>
<dbReference type="SUPFAM" id="SSF54909">
    <property type="entry name" value="Dimeric alpha+beta barrel"/>
    <property type="match status" value="1"/>
</dbReference>
<reference evidence="3 4" key="1">
    <citation type="journal article" date="2018" name="Nat. Biotechnol.">
        <title>A standardized bacterial taxonomy based on genome phylogeny substantially revises the tree of life.</title>
        <authorList>
            <person name="Parks D.H."/>
            <person name="Chuvochina M."/>
            <person name="Waite D.W."/>
            <person name="Rinke C."/>
            <person name="Skarshewski A."/>
            <person name="Chaumeil P.A."/>
            <person name="Hugenholtz P."/>
        </authorList>
    </citation>
    <scope>NUCLEOTIDE SEQUENCE [LARGE SCALE GENOMIC DNA]</scope>
    <source>
        <strain evidence="3">UBA9015</strain>
    </source>
</reference>
<dbReference type="AlphaFoldDB" id="A0A3D0W9F2"/>
<evidence type="ECO:0000313" key="3">
    <source>
        <dbReference type="EMBL" id="HCB75356.1"/>
    </source>
</evidence>
<dbReference type="Pfam" id="PF03795">
    <property type="entry name" value="YCII"/>
    <property type="match status" value="1"/>
</dbReference>
<protein>
    <recommendedName>
        <fullName evidence="2">YCII-related domain-containing protein</fullName>
    </recommendedName>
</protein>
<organism evidence="3 4">
    <name type="scientific">Sphingomonas bacterium</name>
    <dbReference type="NCBI Taxonomy" id="1895847"/>
    <lineage>
        <taxon>Bacteria</taxon>
        <taxon>Pseudomonadati</taxon>
        <taxon>Pseudomonadota</taxon>
        <taxon>Alphaproteobacteria</taxon>
        <taxon>Sphingomonadales</taxon>
        <taxon>Sphingomonadaceae</taxon>
        <taxon>Sphingomonas</taxon>
    </lineage>
</organism>
<dbReference type="PANTHER" id="PTHR33606">
    <property type="entry name" value="PROTEIN YCII"/>
    <property type="match status" value="1"/>
</dbReference>
<dbReference type="PANTHER" id="PTHR33606:SF3">
    <property type="entry name" value="PROTEIN YCII"/>
    <property type="match status" value="1"/>
</dbReference>
<evidence type="ECO:0000256" key="1">
    <source>
        <dbReference type="ARBA" id="ARBA00007689"/>
    </source>
</evidence>
<dbReference type="NCBIfam" id="NF009508">
    <property type="entry name" value="PRK12866.1"/>
    <property type="match status" value="1"/>
</dbReference>
<dbReference type="EMBL" id="DOYJ01000121">
    <property type="protein sequence ID" value="HCB75356.1"/>
    <property type="molecule type" value="Genomic_DNA"/>
</dbReference>
<comment type="similarity">
    <text evidence="1">Belongs to the YciI family.</text>
</comment>
<evidence type="ECO:0000259" key="2">
    <source>
        <dbReference type="Pfam" id="PF03795"/>
    </source>
</evidence>
<proteinExistence type="inferred from homology"/>
<name>A0A3D0W9F2_9SPHN</name>